<evidence type="ECO:0000259" key="1">
    <source>
        <dbReference type="Pfam" id="PF24864"/>
    </source>
</evidence>
<comment type="caution">
    <text evidence="2">The sequence shown here is derived from an EMBL/GenBank/DDBJ whole genome shotgun (WGS) entry which is preliminary data.</text>
</comment>
<accession>A0A9P4Q1D9</accession>
<organism evidence="2 3">
    <name type="scientific">Polychaeton citri CBS 116435</name>
    <dbReference type="NCBI Taxonomy" id="1314669"/>
    <lineage>
        <taxon>Eukaryota</taxon>
        <taxon>Fungi</taxon>
        <taxon>Dikarya</taxon>
        <taxon>Ascomycota</taxon>
        <taxon>Pezizomycotina</taxon>
        <taxon>Dothideomycetes</taxon>
        <taxon>Dothideomycetidae</taxon>
        <taxon>Capnodiales</taxon>
        <taxon>Capnodiaceae</taxon>
        <taxon>Polychaeton</taxon>
    </lineage>
</organism>
<feature type="domain" description="DUF7730" evidence="1">
    <location>
        <begin position="2"/>
        <end position="95"/>
    </location>
</feature>
<name>A0A9P4Q1D9_9PEZI</name>
<reference evidence="2" key="1">
    <citation type="journal article" date="2020" name="Stud. Mycol.">
        <title>101 Dothideomycetes genomes: a test case for predicting lifestyles and emergence of pathogens.</title>
        <authorList>
            <person name="Haridas S."/>
            <person name="Albert R."/>
            <person name="Binder M."/>
            <person name="Bloem J."/>
            <person name="Labutti K."/>
            <person name="Salamov A."/>
            <person name="Andreopoulos B."/>
            <person name="Baker S."/>
            <person name="Barry K."/>
            <person name="Bills G."/>
            <person name="Bluhm B."/>
            <person name="Cannon C."/>
            <person name="Castanera R."/>
            <person name="Culley D."/>
            <person name="Daum C."/>
            <person name="Ezra D."/>
            <person name="Gonzalez J."/>
            <person name="Henrissat B."/>
            <person name="Kuo A."/>
            <person name="Liang C."/>
            <person name="Lipzen A."/>
            <person name="Lutzoni F."/>
            <person name="Magnuson J."/>
            <person name="Mondo S."/>
            <person name="Nolan M."/>
            <person name="Ohm R."/>
            <person name="Pangilinan J."/>
            <person name="Park H.-J."/>
            <person name="Ramirez L."/>
            <person name="Alfaro M."/>
            <person name="Sun H."/>
            <person name="Tritt A."/>
            <person name="Yoshinaga Y."/>
            <person name="Zwiers L.-H."/>
            <person name="Turgeon B."/>
            <person name="Goodwin S."/>
            <person name="Spatafora J."/>
            <person name="Crous P."/>
            <person name="Grigoriev I."/>
        </authorList>
    </citation>
    <scope>NUCLEOTIDE SEQUENCE</scope>
    <source>
        <strain evidence="2">CBS 116435</strain>
    </source>
</reference>
<proteinExistence type="predicted"/>
<dbReference type="InterPro" id="IPR056632">
    <property type="entry name" value="DUF7730"/>
</dbReference>
<dbReference type="OrthoDB" id="62952at2759"/>
<dbReference type="EMBL" id="MU003883">
    <property type="protein sequence ID" value="KAF2716287.1"/>
    <property type="molecule type" value="Genomic_DNA"/>
</dbReference>
<keyword evidence="3" id="KW-1185">Reference proteome</keyword>
<dbReference type="AlphaFoldDB" id="A0A9P4Q1D9"/>
<dbReference type="InterPro" id="IPR038883">
    <property type="entry name" value="AN11006-like"/>
</dbReference>
<evidence type="ECO:0000313" key="2">
    <source>
        <dbReference type="EMBL" id="KAF2716287.1"/>
    </source>
</evidence>
<dbReference type="PANTHER" id="PTHR42085:SF7">
    <property type="entry name" value="F-BOX DOMAIN-CONTAINING PROTEIN"/>
    <property type="match status" value="1"/>
</dbReference>
<evidence type="ECO:0000313" key="3">
    <source>
        <dbReference type="Proteomes" id="UP000799441"/>
    </source>
</evidence>
<feature type="non-terminal residue" evidence="2">
    <location>
        <position position="174"/>
    </location>
</feature>
<sequence length="174" mass="19994">LELPLELRQQILRYLLPYTKELSSTPFSQYLSKYRAAQEQGRSCLNMFTGFEGRGLVRRSTVVWQKANVSVMSVCRQLHDECADILYGENTFLLLVDYSGVIFKFRWLSAAGLTPHSTFNFFTDIPRKYMIRLKRAIVYVDHVDSYTGMTKFNVGGPGLTHGLRTQVQRLVDAL</sequence>
<dbReference type="Pfam" id="PF24864">
    <property type="entry name" value="DUF7730"/>
    <property type="match status" value="1"/>
</dbReference>
<gene>
    <name evidence="2" type="ORF">K431DRAFT_206131</name>
</gene>
<dbReference type="Proteomes" id="UP000799441">
    <property type="component" value="Unassembled WGS sequence"/>
</dbReference>
<feature type="non-terminal residue" evidence="2">
    <location>
        <position position="1"/>
    </location>
</feature>
<dbReference type="PANTHER" id="PTHR42085">
    <property type="entry name" value="F-BOX DOMAIN-CONTAINING PROTEIN"/>
    <property type="match status" value="1"/>
</dbReference>
<protein>
    <recommendedName>
        <fullName evidence="1">DUF7730 domain-containing protein</fullName>
    </recommendedName>
</protein>